<dbReference type="EMBL" id="JASNQZ010000017">
    <property type="protein sequence ID" value="KAL0945717.1"/>
    <property type="molecule type" value="Genomic_DNA"/>
</dbReference>
<gene>
    <name evidence="1" type="ORF">HGRIS_014864</name>
</gene>
<keyword evidence="2" id="KW-1185">Reference proteome</keyword>
<sequence>MVNADFLNRLNHLERIARLTTKVKERDESITYALVSRLLLEFEHRYPTRFETFPQLYLRWNPQNRQDRRSTRPDIGFGSLLDSEEPPHISLIGGAEVKPHIAVMRDFLAGAEMGSDPDVLAEFSIARSQAQDQAKCAVKMQYVANDVAIPWLLVVGPYFIIEHFGPFNDAELATRGHRVNDSGDWDIAIFLTAERQAGISAPANVYRIGTQEAFDAVARIFDDYFSQ</sequence>
<evidence type="ECO:0000313" key="1">
    <source>
        <dbReference type="EMBL" id="KAL0945717.1"/>
    </source>
</evidence>
<organism evidence="1 2">
    <name type="scientific">Hohenbuehelia grisea</name>
    <dbReference type="NCBI Taxonomy" id="104357"/>
    <lineage>
        <taxon>Eukaryota</taxon>
        <taxon>Fungi</taxon>
        <taxon>Dikarya</taxon>
        <taxon>Basidiomycota</taxon>
        <taxon>Agaricomycotina</taxon>
        <taxon>Agaricomycetes</taxon>
        <taxon>Agaricomycetidae</taxon>
        <taxon>Agaricales</taxon>
        <taxon>Pleurotineae</taxon>
        <taxon>Pleurotaceae</taxon>
        <taxon>Hohenbuehelia</taxon>
    </lineage>
</organism>
<comment type="caution">
    <text evidence="1">The sequence shown here is derived from an EMBL/GenBank/DDBJ whole genome shotgun (WGS) entry which is preliminary data.</text>
</comment>
<protein>
    <submittedName>
        <fullName evidence="1">Uncharacterized protein</fullName>
    </submittedName>
</protein>
<accession>A0ABR3IR27</accession>
<proteinExistence type="predicted"/>
<reference evidence="2" key="1">
    <citation type="submission" date="2024-06" db="EMBL/GenBank/DDBJ databases">
        <title>Multi-omics analyses provide insights into the biosynthesis of the anticancer antibiotic pleurotin in Hohenbuehelia grisea.</title>
        <authorList>
            <person name="Weaver J.A."/>
            <person name="Alberti F."/>
        </authorList>
    </citation>
    <scope>NUCLEOTIDE SEQUENCE [LARGE SCALE GENOMIC DNA]</scope>
    <source>
        <strain evidence="2">T-177</strain>
    </source>
</reference>
<dbReference type="Proteomes" id="UP001556367">
    <property type="component" value="Unassembled WGS sequence"/>
</dbReference>
<name>A0ABR3IR27_9AGAR</name>
<evidence type="ECO:0000313" key="2">
    <source>
        <dbReference type="Proteomes" id="UP001556367"/>
    </source>
</evidence>